<dbReference type="EMBL" id="JAEHOE010000049">
    <property type="protein sequence ID" value="KAG2491912.1"/>
    <property type="molecule type" value="Genomic_DNA"/>
</dbReference>
<protein>
    <submittedName>
        <fullName evidence="2">Uncharacterized protein</fullName>
    </submittedName>
</protein>
<evidence type="ECO:0000256" key="1">
    <source>
        <dbReference type="SAM" id="MobiDB-lite"/>
    </source>
</evidence>
<accession>A0A835XVI1</accession>
<dbReference type="OrthoDB" id="535981at2759"/>
<proteinExistence type="predicted"/>
<evidence type="ECO:0000313" key="2">
    <source>
        <dbReference type="EMBL" id="KAG2491912.1"/>
    </source>
</evidence>
<organism evidence="2 3">
    <name type="scientific">Edaphochlamys debaryana</name>
    <dbReference type="NCBI Taxonomy" id="47281"/>
    <lineage>
        <taxon>Eukaryota</taxon>
        <taxon>Viridiplantae</taxon>
        <taxon>Chlorophyta</taxon>
        <taxon>core chlorophytes</taxon>
        <taxon>Chlorophyceae</taxon>
        <taxon>CS clade</taxon>
        <taxon>Chlamydomonadales</taxon>
        <taxon>Chlamydomonadales incertae sedis</taxon>
        <taxon>Edaphochlamys</taxon>
    </lineage>
</organism>
<comment type="caution">
    <text evidence="2">The sequence shown here is derived from an EMBL/GenBank/DDBJ whole genome shotgun (WGS) entry which is preliminary data.</text>
</comment>
<evidence type="ECO:0000313" key="3">
    <source>
        <dbReference type="Proteomes" id="UP000612055"/>
    </source>
</evidence>
<keyword evidence="3" id="KW-1185">Reference proteome</keyword>
<feature type="compositionally biased region" description="Low complexity" evidence="1">
    <location>
        <begin position="291"/>
        <end position="310"/>
    </location>
</feature>
<gene>
    <name evidence="2" type="ORF">HYH03_009860</name>
</gene>
<name>A0A835XVI1_9CHLO</name>
<dbReference type="Proteomes" id="UP000612055">
    <property type="component" value="Unassembled WGS sequence"/>
</dbReference>
<dbReference type="AlphaFoldDB" id="A0A835XVI1"/>
<feature type="compositionally biased region" description="Low complexity" evidence="1">
    <location>
        <begin position="317"/>
        <end position="328"/>
    </location>
</feature>
<feature type="region of interest" description="Disordered" evidence="1">
    <location>
        <begin position="291"/>
        <end position="328"/>
    </location>
</feature>
<sequence length="516" mass="50611">MSSVAASLVRPDHSAVNAEGTVLLSELNITSAVAGLYDASRQHLTPTAWTSSLSALPEEVHALAGLTADSEFVAWVSPASGPILVLPRGVDSAIRVKPSSTSDASNVVAFARGPSKYSALMDAVTSLAAATGVSASDMRSYALPLLDYINRSAFNEERSPSTLGAKSPSSAAADKAGSNPATAAAVQALEAHLYSSVLVQEGHDTPAKPLTQAPMLRSCLGMAQPLRVCYSGMAVVYGTATNHVLAVMDTPSALRMAPSSGMRISSGGAPLGSLARALSISAAAGNESPAGVSAGVSTASSGSATPTGAGRLSRTNSTAGSGSGTASGEAPAEAAAVAAAAPTLSLAGRSIVAAPIIQIVAGQDAALSNAASASEGAAAPLATATTAPARVLASFGIVGVKGRGLPTVGFCRVMPASALAAAAAAAATAASADSDAAPSVASALGVALEVEVTAASASTLLVFLEAAASRLRKAPVRGVALDGRPAAWAYDAEGCMLTVELPASAAPGARAVQVYL</sequence>
<reference evidence="2" key="1">
    <citation type="journal article" date="2020" name="bioRxiv">
        <title>Comparative genomics of Chlamydomonas.</title>
        <authorList>
            <person name="Craig R.J."/>
            <person name="Hasan A.R."/>
            <person name="Ness R.W."/>
            <person name="Keightley P.D."/>
        </authorList>
    </citation>
    <scope>NUCLEOTIDE SEQUENCE</scope>
    <source>
        <strain evidence="2">CCAP 11/70</strain>
    </source>
</reference>